<feature type="transmembrane region" description="Helical" evidence="2">
    <location>
        <begin position="29"/>
        <end position="46"/>
    </location>
</feature>
<organism evidence="3 4">
    <name type="scientific">Caerostris extrusa</name>
    <name type="common">Bark spider</name>
    <name type="synonym">Caerostris bankana</name>
    <dbReference type="NCBI Taxonomy" id="172846"/>
    <lineage>
        <taxon>Eukaryota</taxon>
        <taxon>Metazoa</taxon>
        <taxon>Ecdysozoa</taxon>
        <taxon>Arthropoda</taxon>
        <taxon>Chelicerata</taxon>
        <taxon>Arachnida</taxon>
        <taxon>Araneae</taxon>
        <taxon>Araneomorphae</taxon>
        <taxon>Entelegynae</taxon>
        <taxon>Araneoidea</taxon>
        <taxon>Araneidae</taxon>
        <taxon>Caerostris</taxon>
    </lineage>
</organism>
<evidence type="ECO:0000313" key="3">
    <source>
        <dbReference type="EMBL" id="GIX76737.1"/>
    </source>
</evidence>
<keyword evidence="2" id="KW-0812">Transmembrane</keyword>
<accession>A0AAV4MZM3</accession>
<gene>
    <name evidence="3" type="ORF">CEXT_252551</name>
</gene>
<reference evidence="3 4" key="1">
    <citation type="submission" date="2021-06" db="EMBL/GenBank/DDBJ databases">
        <title>Caerostris extrusa draft genome.</title>
        <authorList>
            <person name="Kono N."/>
            <person name="Arakawa K."/>
        </authorList>
    </citation>
    <scope>NUCLEOTIDE SEQUENCE [LARGE SCALE GENOMIC DNA]</scope>
</reference>
<dbReference type="EMBL" id="BPLR01020282">
    <property type="protein sequence ID" value="GIX76737.1"/>
    <property type="molecule type" value="Genomic_DNA"/>
</dbReference>
<feature type="region of interest" description="Disordered" evidence="1">
    <location>
        <begin position="78"/>
        <end position="118"/>
    </location>
</feature>
<sequence length="118" mass="13346">MTSLTRVDNLLVSSARAVSLMIGTDSSEVLLLGFLTGSLVLFYFIFKDFFGRRTKCNSKMVAKILWLDISAYKVNGKLHPEKSPERHQHPPYHPNPKEIQSLATMTPKRVKEISTARP</sequence>
<evidence type="ECO:0000256" key="2">
    <source>
        <dbReference type="SAM" id="Phobius"/>
    </source>
</evidence>
<comment type="caution">
    <text evidence="3">The sequence shown here is derived from an EMBL/GenBank/DDBJ whole genome shotgun (WGS) entry which is preliminary data.</text>
</comment>
<feature type="compositionally biased region" description="Basic and acidic residues" evidence="1">
    <location>
        <begin position="78"/>
        <end position="88"/>
    </location>
</feature>
<protein>
    <submittedName>
        <fullName evidence="3">Uncharacterized protein</fullName>
    </submittedName>
</protein>
<proteinExistence type="predicted"/>
<evidence type="ECO:0000313" key="4">
    <source>
        <dbReference type="Proteomes" id="UP001054945"/>
    </source>
</evidence>
<keyword evidence="4" id="KW-1185">Reference proteome</keyword>
<evidence type="ECO:0000256" key="1">
    <source>
        <dbReference type="SAM" id="MobiDB-lite"/>
    </source>
</evidence>
<dbReference type="Proteomes" id="UP001054945">
    <property type="component" value="Unassembled WGS sequence"/>
</dbReference>
<feature type="compositionally biased region" description="Basic and acidic residues" evidence="1">
    <location>
        <begin position="109"/>
        <end position="118"/>
    </location>
</feature>
<keyword evidence="2" id="KW-0472">Membrane</keyword>
<dbReference type="AlphaFoldDB" id="A0AAV4MZM3"/>
<name>A0AAV4MZM3_CAEEX</name>
<keyword evidence="2" id="KW-1133">Transmembrane helix</keyword>